<sequence>MAHGPWPMPVPPAPWSRPSSSADLRRRRSSAAVSASKCASGGRRQEAALGTPRPVCSELACGYGYGYMQRHGASSNSNSITAVPSALRSQSVDAVSPQHRGQAKHPRPPPCTSDTARSPTLRRR</sequence>
<feature type="compositionally biased region" description="Low complexity" evidence="1">
    <location>
        <begin position="30"/>
        <end position="40"/>
    </location>
</feature>
<keyword evidence="3" id="KW-1185">Reference proteome</keyword>
<reference evidence="3" key="1">
    <citation type="journal article" date="2021" name="BMC Genomics">
        <title>Chromosome-level genome assembly and manually-curated proteome of model necrotroph Parastagonospora nodorum Sn15 reveals a genome-wide trove of candidate effector homologs, and redundancy of virulence-related functions within an accessory chromosome.</title>
        <authorList>
            <person name="Bertazzoni S."/>
            <person name="Jones D.A.B."/>
            <person name="Phan H.T."/>
            <person name="Tan K.-C."/>
            <person name="Hane J.K."/>
        </authorList>
    </citation>
    <scope>NUCLEOTIDE SEQUENCE [LARGE SCALE GENOMIC DNA]</scope>
    <source>
        <strain evidence="3">SN15 / ATCC MYA-4574 / FGSC 10173)</strain>
    </source>
</reference>
<feature type="compositionally biased region" description="Pro residues" evidence="1">
    <location>
        <begin position="1"/>
        <end position="15"/>
    </location>
</feature>
<feature type="region of interest" description="Disordered" evidence="1">
    <location>
        <begin position="72"/>
        <end position="124"/>
    </location>
</feature>
<accession>A0A7U2FBH2</accession>
<evidence type="ECO:0000313" key="2">
    <source>
        <dbReference type="EMBL" id="QRD02213.1"/>
    </source>
</evidence>
<dbReference type="AlphaFoldDB" id="A0A7U2FBH2"/>
<evidence type="ECO:0000313" key="3">
    <source>
        <dbReference type="Proteomes" id="UP000663193"/>
    </source>
</evidence>
<name>A0A7U2FBH2_PHANO</name>
<protein>
    <submittedName>
        <fullName evidence="2">Uncharacterized protein</fullName>
    </submittedName>
</protein>
<dbReference type="VEuPathDB" id="FungiDB:JI435_440490"/>
<feature type="region of interest" description="Disordered" evidence="1">
    <location>
        <begin position="1"/>
        <end position="51"/>
    </location>
</feature>
<feature type="compositionally biased region" description="Polar residues" evidence="1">
    <location>
        <begin position="72"/>
        <end position="93"/>
    </location>
</feature>
<gene>
    <name evidence="2" type="ORF">JI435_440490</name>
</gene>
<dbReference type="EMBL" id="CP069035">
    <property type="protein sequence ID" value="QRD02213.1"/>
    <property type="molecule type" value="Genomic_DNA"/>
</dbReference>
<evidence type="ECO:0000256" key="1">
    <source>
        <dbReference type="SAM" id="MobiDB-lite"/>
    </source>
</evidence>
<organism evidence="2 3">
    <name type="scientific">Phaeosphaeria nodorum (strain SN15 / ATCC MYA-4574 / FGSC 10173)</name>
    <name type="common">Glume blotch fungus</name>
    <name type="synonym">Parastagonospora nodorum</name>
    <dbReference type="NCBI Taxonomy" id="321614"/>
    <lineage>
        <taxon>Eukaryota</taxon>
        <taxon>Fungi</taxon>
        <taxon>Dikarya</taxon>
        <taxon>Ascomycota</taxon>
        <taxon>Pezizomycotina</taxon>
        <taxon>Dothideomycetes</taxon>
        <taxon>Pleosporomycetidae</taxon>
        <taxon>Pleosporales</taxon>
        <taxon>Pleosporineae</taxon>
        <taxon>Phaeosphaeriaceae</taxon>
        <taxon>Parastagonospora</taxon>
    </lineage>
</organism>
<proteinExistence type="predicted"/>
<dbReference type="Proteomes" id="UP000663193">
    <property type="component" value="Chromosome 13"/>
</dbReference>